<dbReference type="EMBL" id="HACG01015865">
    <property type="protein sequence ID" value="CEK62730.1"/>
    <property type="molecule type" value="Transcribed_RNA"/>
</dbReference>
<feature type="compositionally biased region" description="Basic and acidic residues" evidence="1">
    <location>
        <begin position="1"/>
        <end position="15"/>
    </location>
</feature>
<proteinExistence type="predicted"/>
<feature type="non-terminal residue" evidence="2">
    <location>
        <position position="1"/>
    </location>
</feature>
<protein>
    <submittedName>
        <fullName evidence="2">Uncharacterized protein</fullName>
    </submittedName>
</protein>
<evidence type="ECO:0000313" key="2">
    <source>
        <dbReference type="EMBL" id="CEK62730.1"/>
    </source>
</evidence>
<evidence type="ECO:0000256" key="1">
    <source>
        <dbReference type="SAM" id="MobiDB-lite"/>
    </source>
</evidence>
<reference evidence="2" key="1">
    <citation type="submission" date="2014-12" db="EMBL/GenBank/DDBJ databases">
        <title>Insight into the proteome of Arion vulgaris.</title>
        <authorList>
            <person name="Aradska J."/>
            <person name="Bulat T."/>
            <person name="Smidak R."/>
            <person name="Sarate P."/>
            <person name="Gangsoo J."/>
            <person name="Sialana F."/>
            <person name="Bilban M."/>
            <person name="Lubec G."/>
        </authorList>
    </citation>
    <scope>NUCLEOTIDE SEQUENCE</scope>
    <source>
        <tissue evidence="2">Skin</tissue>
    </source>
</reference>
<name>A0A0B6Z4T1_9EUPU</name>
<organism evidence="2">
    <name type="scientific">Arion vulgaris</name>
    <dbReference type="NCBI Taxonomy" id="1028688"/>
    <lineage>
        <taxon>Eukaryota</taxon>
        <taxon>Metazoa</taxon>
        <taxon>Spiralia</taxon>
        <taxon>Lophotrochozoa</taxon>
        <taxon>Mollusca</taxon>
        <taxon>Gastropoda</taxon>
        <taxon>Heterobranchia</taxon>
        <taxon>Euthyneura</taxon>
        <taxon>Panpulmonata</taxon>
        <taxon>Eupulmonata</taxon>
        <taxon>Stylommatophora</taxon>
        <taxon>Helicina</taxon>
        <taxon>Arionoidea</taxon>
        <taxon>Arionidae</taxon>
        <taxon>Arion</taxon>
    </lineage>
</organism>
<gene>
    <name evidence="2" type="primary">ORF46014</name>
</gene>
<sequence>NLVHRSKGDPEEDKKKLRPATNSSSSPEDIPPKNVLSSQECTSVCVLVDTILEKCDHIYT</sequence>
<accession>A0A0B6Z4T1</accession>
<feature type="region of interest" description="Disordered" evidence="1">
    <location>
        <begin position="1"/>
        <end position="38"/>
    </location>
</feature>
<dbReference type="AlphaFoldDB" id="A0A0B6Z4T1"/>